<dbReference type="EMBL" id="CCBP010000196">
    <property type="protein sequence ID" value="CDO74652.1"/>
    <property type="molecule type" value="Genomic_DNA"/>
</dbReference>
<keyword evidence="4" id="KW-0479">Metal-binding</keyword>
<evidence type="ECO:0000256" key="7">
    <source>
        <dbReference type="ARBA" id="ARBA00022842"/>
    </source>
</evidence>
<dbReference type="GO" id="GO:0006310">
    <property type="term" value="P:DNA recombination"/>
    <property type="evidence" value="ECO:0007669"/>
    <property type="project" value="UniProtKB-KW"/>
</dbReference>
<feature type="region of interest" description="Disordered" evidence="15">
    <location>
        <begin position="684"/>
        <end position="794"/>
    </location>
</feature>
<evidence type="ECO:0000256" key="10">
    <source>
        <dbReference type="ARBA" id="ARBA00022918"/>
    </source>
</evidence>
<keyword evidence="6" id="KW-0378">Hydrolase</keyword>
<dbReference type="InterPro" id="IPR012337">
    <property type="entry name" value="RNaseH-like_sf"/>
</dbReference>
<accession>A0A060SJG2</accession>
<keyword evidence="3" id="KW-0540">Nuclease</keyword>
<name>A0A060SJG2_PYCCI</name>
<dbReference type="Proteomes" id="UP000029665">
    <property type="component" value="Unassembled WGS sequence"/>
</dbReference>
<evidence type="ECO:0000256" key="1">
    <source>
        <dbReference type="ARBA" id="ARBA00022578"/>
    </source>
</evidence>
<keyword evidence="12" id="KW-0233">DNA recombination</keyword>
<evidence type="ECO:0000256" key="15">
    <source>
        <dbReference type="SAM" id="MobiDB-lite"/>
    </source>
</evidence>
<dbReference type="OrthoDB" id="3227225at2759"/>
<dbReference type="GO" id="GO:0015074">
    <property type="term" value="P:DNA integration"/>
    <property type="evidence" value="ECO:0007669"/>
    <property type="project" value="UniProtKB-KW"/>
</dbReference>
<dbReference type="GO" id="GO:0003723">
    <property type="term" value="F:RNA binding"/>
    <property type="evidence" value="ECO:0007669"/>
    <property type="project" value="UniProtKB-KW"/>
</dbReference>
<dbReference type="Pfam" id="PF25597">
    <property type="entry name" value="SH3_retrovirus"/>
    <property type="match status" value="1"/>
</dbReference>
<reference evidence="17" key="1">
    <citation type="submission" date="2014-01" db="EMBL/GenBank/DDBJ databases">
        <title>The genome of the white-rot fungus Pycnoporus cinnabarinus: a basidiomycete model with a versatile arsenal for lignocellulosic biomass breakdown.</title>
        <authorList>
            <person name="Levasseur A."/>
            <person name="Lomascolo A."/>
            <person name="Ruiz-Duenas F.J."/>
            <person name="Uzan E."/>
            <person name="Piumi F."/>
            <person name="Kues U."/>
            <person name="Ram A.F.J."/>
            <person name="Murat C."/>
            <person name="Haon M."/>
            <person name="Benoit I."/>
            <person name="Arfi Y."/>
            <person name="Chevret D."/>
            <person name="Drula E."/>
            <person name="Kwon M.J."/>
            <person name="Gouret P."/>
            <person name="Lesage-Meessen L."/>
            <person name="Lombard V."/>
            <person name="Mariette J."/>
            <person name="Noirot C."/>
            <person name="Park J."/>
            <person name="Patyshakuliyeva A."/>
            <person name="Wieneger R.A.B."/>
            <person name="Wosten H.A.B."/>
            <person name="Martin F."/>
            <person name="Coutinho P.M."/>
            <person name="de Vries R."/>
            <person name="Martinez A.T."/>
            <person name="Klopp C."/>
            <person name="Pontarotti P."/>
            <person name="Henrissat B."/>
            <person name="Record E."/>
        </authorList>
    </citation>
    <scope>NUCLEOTIDE SEQUENCE [LARGE SCALE GENOMIC DNA]</scope>
    <source>
        <strain evidence="17">BRFM137</strain>
    </source>
</reference>
<dbReference type="HOGENOM" id="CLU_001650_11_1_1"/>
<dbReference type="AlphaFoldDB" id="A0A060SJG2"/>
<dbReference type="Pfam" id="PF13976">
    <property type="entry name" value="gag_pre-integrs"/>
    <property type="match status" value="1"/>
</dbReference>
<dbReference type="STRING" id="5643.A0A060SJG2"/>
<organism evidence="17 18">
    <name type="scientific">Pycnoporus cinnabarinus</name>
    <name type="common">Cinnabar-red polypore</name>
    <name type="synonym">Trametes cinnabarina</name>
    <dbReference type="NCBI Taxonomy" id="5643"/>
    <lineage>
        <taxon>Eukaryota</taxon>
        <taxon>Fungi</taxon>
        <taxon>Dikarya</taxon>
        <taxon>Basidiomycota</taxon>
        <taxon>Agaricomycotina</taxon>
        <taxon>Agaricomycetes</taxon>
        <taxon>Polyporales</taxon>
        <taxon>Polyporaceae</taxon>
        <taxon>Trametes</taxon>
    </lineage>
</organism>
<dbReference type="Pfam" id="PF00665">
    <property type="entry name" value="rve"/>
    <property type="match status" value="1"/>
</dbReference>
<evidence type="ECO:0000256" key="12">
    <source>
        <dbReference type="ARBA" id="ARBA00023172"/>
    </source>
</evidence>
<dbReference type="GO" id="GO:0005634">
    <property type="term" value="C:nucleus"/>
    <property type="evidence" value="ECO:0007669"/>
    <property type="project" value="UniProtKB-ARBA"/>
</dbReference>
<evidence type="ECO:0000256" key="13">
    <source>
        <dbReference type="ARBA" id="ARBA00048173"/>
    </source>
</evidence>
<dbReference type="InterPro" id="IPR057670">
    <property type="entry name" value="SH3_retrovirus"/>
</dbReference>
<keyword evidence="10" id="KW-0695">RNA-directed DNA polymerase</keyword>
<comment type="catalytic activity">
    <reaction evidence="14">
        <text>DNA(n) + a 2'-deoxyribonucleoside 5'-triphosphate = DNA(n+1) + diphosphate</text>
        <dbReference type="Rhea" id="RHEA:22508"/>
        <dbReference type="Rhea" id="RHEA-COMP:17339"/>
        <dbReference type="Rhea" id="RHEA-COMP:17340"/>
        <dbReference type="ChEBI" id="CHEBI:33019"/>
        <dbReference type="ChEBI" id="CHEBI:61560"/>
        <dbReference type="ChEBI" id="CHEBI:173112"/>
        <dbReference type="EC" id="2.7.7.7"/>
    </reaction>
</comment>
<dbReference type="OMA" id="HDYLAFR"/>
<evidence type="ECO:0000256" key="4">
    <source>
        <dbReference type="ARBA" id="ARBA00022723"/>
    </source>
</evidence>
<evidence type="ECO:0000256" key="8">
    <source>
        <dbReference type="ARBA" id="ARBA00022884"/>
    </source>
</evidence>
<keyword evidence="18" id="KW-1185">Reference proteome</keyword>
<dbReference type="SUPFAM" id="SSF53098">
    <property type="entry name" value="Ribonuclease H-like"/>
    <property type="match status" value="1"/>
</dbReference>
<keyword evidence="11" id="KW-0808">Transferase</keyword>
<dbReference type="InterPro" id="IPR025724">
    <property type="entry name" value="GAG-pre-integrase_dom"/>
</dbReference>
<gene>
    <name evidence="17" type="ORF">BN946_scf184574.g2</name>
</gene>
<evidence type="ECO:0000256" key="3">
    <source>
        <dbReference type="ARBA" id="ARBA00022722"/>
    </source>
</evidence>
<feature type="region of interest" description="Disordered" evidence="15">
    <location>
        <begin position="242"/>
        <end position="290"/>
    </location>
</feature>
<feature type="domain" description="Integrase catalytic" evidence="16">
    <location>
        <begin position="435"/>
        <end position="601"/>
    </location>
</feature>
<feature type="compositionally biased region" description="Pro residues" evidence="15">
    <location>
        <begin position="720"/>
        <end position="731"/>
    </location>
</feature>
<protein>
    <recommendedName>
        <fullName evidence="16">Integrase catalytic domain-containing protein</fullName>
    </recommendedName>
</protein>
<dbReference type="Pfam" id="PF14223">
    <property type="entry name" value="Retrotran_gag_2"/>
    <property type="match status" value="1"/>
</dbReference>
<keyword evidence="5" id="KW-0255">Endonuclease</keyword>
<dbReference type="GO" id="GO:0032196">
    <property type="term" value="P:transposition"/>
    <property type="evidence" value="ECO:0007669"/>
    <property type="project" value="UniProtKB-KW"/>
</dbReference>
<dbReference type="GO" id="GO:0016787">
    <property type="term" value="F:hydrolase activity"/>
    <property type="evidence" value="ECO:0007669"/>
    <property type="project" value="UniProtKB-KW"/>
</dbReference>
<keyword evidence="8" id="KW-0694">RNA-binding</keyword>
<dbReference type="InterPro" id="IPR036397">
    <property type="entry name" value="RNaseH_sf"/>
</dbReference>
<evidence type="ECO:0000259" key="16">
    <source>
        <dbReference type="PROSITE" id="PS50994"/>
    </source>
</evidence>
<dbReference type="InterPro" id="IPR039537">
    <property type="entry name" value="Retrotran_Ty1/copia-like"/>
</dbReference>
<evidence type="ECO:0000256" key="2">
    <source>
        <dbReference type="ARBA" id="ARBA00022695"/>
    </source>
</evidence>
<keyword evidence="7" id="KW-0460">Magnesium</keyword>
<dbReference type="GO" id="GO:0003964">
    <property type="term" value="F:RNA-directed DNA polymerase activity"/>
    <property type="evidence" value="ECO:0007669"/>
    <property type="project" value="UniProtKB-KW"/>
</dbReference>
<evidence type="ECO:0000256" key="11">
    <source>
        <dbReference type="ARBA" id="ARBA00022932"/>
    </source>
</evidence>
<dbReference type="GO" id="GO:0046872">
    <property type="term" value="F:metal ion binding"/>
    <property type="evidence" value="ECO:0007669"/>
    <property type="project" value="UniProtKB-KW"/>
</dbReference>
<evidence type="ECO:0000256" key="5">
    <source>
        <dbReference type="ARBA" id="ARBA00022759"/>
    </source>
</evidence>
<comment type="caution">
    <text evidence="17">The sequence shown here is derived from an EMBL/GenBank/DDBJ whole genome shotgun (WGS) entry which is preliminary data.</text>
</comment>
<keyword evidence="9" id="KW-0229">DNA integration</keyword>
<keyword evidence="11" id="KW-0239">DNA-directed DNA polymerase</keyword>
<dbReference type="PANTHER" id="PTHR42648">
    <property type="entry name" value="TRANSPOSASE, PUTATIVE-RELATED"/>
    <property type="match status" value="1"/>
</dbReference>
<dbReference type="PROSITE" id="PS50994">
    <property type="entry name" value="INTEGRASE"/>
    <property type="match status" value="1"/>
</dbReference>
<sequence>MAPSPASFPKLSNRNYQQWRLDMEARLRTLGAMRIVQGTESRPQFTEPLDSGERRELRDYDSRVDAAAGEIWNCVEREQQTHLEAIRDDPGAMWRKLESVHMQKRPGTRFNTYNALLSLSKADDESLSTLSTRASQLKSDMKALRPADFDLSKLDDELVLMALIRALPAEYNALRQTLLLDDSLTLEKLQDTFVALENQPGAPSSTPALSHAASTLSCMFCGRSGHSEDQCFAKRDASTKAKEKAAQRTQYQRSGKGKRKETASEASKDAKDASDTAQESAGAATPAEREGVVPPAVVLHDVLHVPALASNLLSVFPLTREKGYTVELCGSRVLFYHQGQLRFEASVNEHNVGYLLGRTVSQAKHALSASSTCEEDESLWHQRCSHINLDDLRSVVKKGLVSGLVLRSKRKPDPICEPCLAGKLNRHSIPRFASRKHTPIALVHTDLKGPLPVPTPEGHIYWMTFVCDATRFWVVAYLKRKSDAFAAFQAYKAYAENCLGLRIKATRDDKGGEYIGREYNDFCAQHGIQRQHTEPDEPHQNGVAERANWTIAEGATALLAQSKLPPSFWGHAVSTFVHTRNRMPTSALGGAIPYTAWKGKGRKPDVSYFRTFGCLAYVLVRKKDRKALEPHSRKCIFVGYPEGTKAWRFWDPAARRFIISSHAVFDERCFPGNSPSINVFGLPLDEVDIPGDPATADKPPEDVPDAPELPDQGGDDWDDPAPPAPPAPPAAPAGQRERSPAAPERAPSPPAPPAPAPVVPQPSAAPAPAPAPPRPLARPSVHQQAEGHGGFKPYPALARKHLPACSTRFQGSLNNQELERRNLLFVRFLCLFAVSHDYLAFRFCEVRCFHL</sequence>
<keyword evidence="2" id="KW-0548">Nucleotidyltransferase</keyword>
<dbReference type="InterPro" id="IPR001584">
    <property type="entry name" value="Integrase_cat-core"/>
</dbReference>
<feature type="compositionally biased region" description="Pro residues" evidence="15">
    <location>
        <begin position="746"/>
        <end position="776"/>
    </location>
</feature>
<dbReference type="PANTHER" id="PTHR42648:SF11">
    <property type="entry name" value="TRANSPOSON TY4-P GAG-POL POLYPROTEIN"/>
    <property type="match status" value="1"/>
</dbReference>
<proteinExistence type="predicted"/>
<evidence type="ECO:0000313" key="17">
    <source>
        <dbReference type="EMBL" id="CDO74652.1"/>
    </source>
</evidence>
<evidence type="ECO:0000256" key="14">
    <source>
        <dbReference type="ARBA" id="ARBA00049244"/>
    </source>
</evidence>
<dbReference type="GO" id="GO:0003887">
    <property type="term" value="F:DNA-directed DNA polymerase activity"/>
    <property type="evidence" value="ECO:0007669"/>
    <property type="project" value="UniProtKB-KW"/>
</dbReference>
<dbReference type="Gene3D" id="3.30.420.10">
    <property type="entry name" value="Ribonuclease H-like superfamily/Ribonuclease H"/>
    <property type="match status" value="1"/>
</dbReference>
<comment type="catalytic activity">
    <reaction evidence="13">
        <text>DNA(n) + a 2'-deoxyribonucleoside 5'-triphosphate = DNA(n+1) + diphosphate</text>
        <dbReference type="Rhea" id="RHEA:22508"/>
        <dbReference type="Rhea" id="RHEA-COMP:17339"/>
        <dbReference type="Rhea" id="RHEA-COMP:17340"/>
        <dbReference type="ChEBI" id="CHEBI:33019"/>
        <dbReference type="ChEBI" id="CHEBI:61560"/>
        <dbReference type="ChEBI" id="CHEBI:173112"/>
        <dbReference type="EC" id="2.7.7.49"/>
    </reaction>
</comment>
<evidence type="ECO:0000256" key="6">
    <source>
        <dbReference type="ARBA" id="ARBA00022801"/>
    </source>
</evidence>
<keyword evidence="1" id="KW-0815">Transposition</keyword>
<evidence type="ECO:0000256" key="9">
    <source>
        <dbReference type="ARBA" id="ARBA00022908"/>
    </source>
</evidence>
<evidence type="ECO:0000313" key="18">
    <source>
        <dbReference type="Proteomes" id="UP000029665"/>
    </source>
</evidence>
<dbReference type="GO" id="GO:0004519">
    <property type="term" value="F:endonuclease activity"/>
    <property type="evidence" value="ECO:0007669"/>
    <property type="project" value="UniProtKB-KW"/>
</dbReference>
<feature type="compositionally biased region" description="Basic and acidic residues" evidence="15">
    <location>
        <begin position="260"/>
        <end position="274"/>
    </location>
</feature>